<evidence type="ECO:0000256" key="1">
    <source>
        <dbReference type="SAM" id="MobiDB-lite"/>
    </source>
</evidence>
<accession>A0ABD2MUX7</accession>
<organism evidence="2 3">
    <name type="scientific">Cryptolaemus montrouzieri</name>
    <dbReference type="NCBI Taxonomy" id="559131"/>
    <lineage>
        <taxon>Eukaryota</taxon>
        <taxon>Metazoa</taxon>
        <taxon>Ecdysozoa</taxon>
        <taxon>Arthropoda</taxon>
        <taxon>Hexapoda</taxon>
        <taxon>Insecta</taxon>
        <taxon>Pterygota</taxon>
        <taxon>Neoptera</taxon>
        <taxon>Endopterygota</taxon>
        <taxon>Coleoptera</taxon>
        <taxon>Polyphaga</taxon>
        <taxon>Cucujiformia</taxon>
        <taxon>Coccinelloidea</taxon>
        <taxon>Coccinellidae</taxon>
        <taxon>Scymninae</taxon>
        <taxon>Scymnini</taxon>
        <taxon>Cryptolaemus</taxon>
    </lineage>
</organism>
<gene>
    <name evidence="2" type="ORF">HHI36_009128</name>
</gene>
<dbReference type="Proteomes" id="UP001516400">
    <property type="component" value="Unassembled WGS sequence"/>
</dbReference>
<protein>
    <submittedName>
        <fullName evidence="2">Uncharacterized protein</fullName>
    </submittedName>
</protein>
<keyword evidence="3" id="KW-1185">Reference proteome</keyword>
<dbReference type="AlphaFoldDB" id="A0ABD2MUX7"/>
<reference evidence="2 3" key="1">
    <citation type="journal article" date="2021" name="BMC Biol.">
        <title>Horizontally acquired antibacterial genes associated with adaptive radiation of ladybird beetles.</title>
        <authorList>
            <person name="Li H.S."/>
            <person name="Tang X.F."/>
            <person name="Huang Y.H."/>
            <person name="Xu Z.Y."/>
            <person name="Chen M.L."/>
            <person name="Du X.Y."/>
            <person name="Qiu B.Y."/>
            <person name="Chen P.T."/>
            <person name="Zhang W."/>
            <person name="Slipinski A."/>
            <person name="Escalona H.E."/>
            <person name="Waterhouse R.M."/>
            <person name="Zwick A."/>
            <person name="Pang H."/>
        </authorList>
    </citation>
    <scope>NUCLEOTIDE SEQUENCE [LARGE SCALE GENOMIC DNA]</scope>
    <source>
        <strain evidence="2">SYSU2018</strain>
    </source>
</reference>
<evidence type="ECO:0000313" key="2">
    <source>
        <dbReference type="EMBL" id="KAL3270070.1"/>
    </source>
</evidence>
<feature type="region of interest" description="Disordered" evidence="1">
    <location>
        <begin position="161"/>
        <end position="183"/>
    </location>
</feature>
<sequence>GLVFFMYSMSPIDLPVEACVVLTIFLQTSMQEFRFEKSYIDSPETILKYSNNDSHIEQFENRLKEIKWKHVIVKSAEERYDRFHQIIHTFFVQTFPKMKVKAYPSKRYAIENSDLCEYLKKAAQTIHRVQRSEAPRALLNVLKRKLRESYPKAKRIEYSKNVSATENDMKDNQGRIRKKISSN</sequence>
<proteinExistence type="predicted"/>
<name>A0ABD2MUX7_9CUCU</name>
<dbReference type="EMBL" id="JABFTP020000021">
    <property type="protein sequence ID" value="KAL3270070.1"/>
    <property type="molecule type" value="Genomic_DNA"/>
</dbReference>
<evidence type="ECO:0000313" key="3">
    <source>
        <dbReference type="Proteomes" id="UP001516400"/>
    </source>
</evidence>
<feature type="non-terminal residue" evidence="2">
    <location>
        <position position="1"/>
    </location>
</feature>
<comment type="caution">
    <text evidence="2">The sequence shown here is derived from an EMBL/GenBank/DDBJ whole genome shotgun (WGS) entry which is preliminary data.</text>
</comment>